<dbReference type="Gene3D" id="2.130.10.10">
    <property type="entry name" value="YVTN repeat-like/Quinoprotein amine dehydrogenase"/>
    <property type="match status" value="2"/>
</dbReference>
<comment type="caution">
    <text evidence="8">The sequence shown here is derived from an EMBL/GenBank/DDBJ whole genome shotgun (WGS) entry which is preliminary data.</text>
</comment>
<dbReference type="InterPro" id="IPR036322">
    <property type="entry name" value="WD40_repeat_dom_sf"/>
</dbReference>
<name>A0A1Y1WU48_9FUNG</name>
<feature type="region of interest" description="Disordered" evidence="7">
    <location>
        <begin position="307"/>
        <end position="370"/>
    </location>
</feature>
<dbReference type="InterPro" id="IPR050505">
    <property type="entry name" value="WDR55/POC1"/>
</dbReference>
<dbReference type="FunCoup" id="A0A1Y1WU48">
    <property type="interactions" value="654"/>
</dbReference>
<dbReference type="STRING" id="1314790.A0A1Y1WU48"/>
<dbReference type="EMBL" id="MCFE01000902">
    <property type="protein sequence ID" value="ORX77069.1"/>
    <property type="molecule type" value="Genomic_DNA"/>
</dbReference>
<evidence type="ECO:0000313" key="9">
    <source>
        <dbReference type="Proteomes" id="UP000193498"/>
    </source>
</evidence>
<keyword evidence="3" id="KW-0677">Repeat</keyword>
<dbReference type="Pfam" id="PF24796">
    <property type="entry name" value="WDR55"/>
    <property type="match status" value="1"/>
</dbReference>
<feature type="compositionally biased region" description="Acidic residues" evidence="7">
    <location>
        <begin position="307"/>
        <end position="328"/>
    </location>
</feature>
<gene>
    <name evidence="8" type="ORF">K493DRAFT_271644</name>
</gene>
<evidence type="ECO:0000256" key="6">
    <source>
        <dbReference type="PROSITE-ProRule" id="PRU00221"/>
    </source>
</evidence>
<dbReference type="OrthoDB" id="2288928at2759"/>
<dbReference type="InterPro" id="IPR001680">
    <property type="entry name" value="WD40_rpt"/>
</dbReference>
<evidence type="ECO:0000256" key="1">
    <source>
        <dbReference type="ARBA" id="ARBA00007625"/>
    </source>
</evidence>
<feature type="repeat" description="WD" evidence="6">
    <location>
        <begin position="54"/>
        <end position="95"/>
    </location>
</feature>
<evidence type="ECO:0000256" key="5">
    <source>
        <dbReference type="PIRNR" id="PIRNR038169"/>
    </source>
</evidence>
<comment type="subcellular location">
    <subcellularLocation>
        <location evidence="5">Nucleus</location>
        <location evidence="5">Nucleolus</location>
    </subcellularLocation>
</comment>
<feature type="compositionally biased region" description="Basic and acidic residues" evidence="7">
    <location>
        <begin position="335"/>
        <end position="345"/>
    </location>
</feature>
<dbReference type="Proteomes" id="UP000193498">
    <property type="component" value="Unassembled WGS sequence"/>
</dbReference>
<evidence type="ECO:0000256" key="7">
    <source>
        <dbReference type="SAM" id="MobiDB-lite"/>
    </source>
</evidence>
<reference evidence="8 9" key="1">
    <citation type="submission" date="2016-07" db="EMBL/GenBank/DDBJ databases">
        <title>Pervasive Adenine N6-methylation of Active Genes in Fungi.</title>
        <authorList>
            <consortium name="DOE Joint Genome Institute"/>
            <person name="Mondo S.J."/>
            <person name="Dannebaum R.O."/>
            <person name="Kuo R.C."/>
            <person name="Labutti K."/>
            <person name="Haridas S."/>
            <person name="Kuo A."/>
            <person name="Salamov A."/>
            <person name="Ahrendt S.R."/>
            <person name="Lipzen A."/>
            <person name="Sullivan W."/>
            <person name="Andreopoulos W.B."/>
            <person name="Clum A."/>
            <person name="Lindquist E."/>
            <person name="Daum C."/>
            <person name="Ramamoorthy G.K."/>
            <person name="Gryganskyi A."/>
            <person name="Culley D."/>
            <person name="Magnuson J.K."/>
            <person name="James T.Y."/>
            <person name="O'Malley M.A."/>
            <person name="Stajich J.E."/>
            <person name="Spatafora J.W."/>
            <person name="Visel A."/>
            <person name="Grigoriev I.V."/>
        </authorList>
    </citation>
    <scope>NUCLEOTIDE SEQUENCE [LARGE SCALE GENOMIC DNA]</scope>
    <source>
        <strain evidence="8 9">CBS 931.73</strain>
    </source>
</reference>
<dbReference type="PANTHER" id="PTHR44019:SF20">
    <property type="entry name" value="WD REPEAT-CONTAINING PROTEIN 55"/>
    <property type="match status" value="1"/>
</dbReference>
<dbReference type="GO" id="GO:0005730">
    <property type="term" value="C:nucleolus"/>
    <property type="evidence" value="ECO:0007669"/>
    <property type="project" value="UniProtKB-SubCell"/>
</dbReference>
<comment type="similarity">
    <text evidence="1 5">Belongs to the WD repeat WDR55 family.</text>
</comment>
<dbReference type="PANTHER" id="PTHR44019">
    <property type="entry name" value="WD REPEAT-CONTAINING PROTEIN 55"/>
    <property type="match status" value="1"/>
</dbReference>
<dbReference type="InParanoid" id="A0A1Y1WU48"/>
<evidence type="ECO:0000313" key="8">
    <source>
        <dbReference type="EMBL" id="ORX77069.1"/>
    </source>
</evidence>
<evidence type="ECO:0000256" key="2">
    <source>
        <dbReference type="ARBA" id="ARBA00022574"/>
    </source>
</evidence>
<keyword evidence="9" id="KW-1185">Reference proteome</keyword>
<protein>
    <recommendedName>
        <fullName evidence="5">WD repeat-containing protein</fullName>
    </recommendedName>
</protein>
<sequence length="387" mass="43356">MAEEELAPESLQLESQVFSLAFHPSQDIVAAGLITGDVHCYKYGVEKNENIYSGKYHKKSCRTIEFSEDGKLLFSGSRDKSIQGLDIETQQVTFVKAKAHDDPINTMLTLNERYLTTGDDAGVVKLWDMRKQGEAMKWHENSDFISNITYVPEKKTMVVAGGDGCLSVFDIRKSEAIAVSENQDDELLSVQVIKNGRKAVVGTQEGILGIFSWNDWGDVTDRFLGHPKSIDTMIKINEDVICTGSSDGLIRVVQIHPNKLLGVIGEHDDFPVEQICISHDQRFMGSCAHDQTVKFWNVGYLFDEDDDEDEEALEAETEEKEPQIEVDQEVASVGDVEHAEAKDAENSDLEEPENNKRKKKQKEKKDKKLPAKFNVETAAAADFFSDL</sequence>
<dbReference type="AlphaFoldDB" id="A0A1Y1WU48"/>
<dbReference type="PROSITE" id="PS50082">
    <property type="entry name" value="WD_REPEATS_2"/>
    <property type="match status" value="1"/>
</dbReference>
<keyword evidence="4 5" id="KW-0539">Nucleus</keyword>
<evidence type="ECO:0000256" key="4">
    <source>
        <dbReference type="ARBA" id="ARBA00023242"/>
    </source>
</evidence>
<keyword evidence="2 5" id="KW-0853">WD repeat</keyword>
<proteinExistence type="inferred from homology"/>
<organism evidence="8 9">
    <name type="scientific">Basidiobolus meristosporus CBS 931.73</name>
    <dbReference type="NCBI Taxonomy" id="1314790"/>
    <lineage>
        <taxon>Eukaryota</taxon>
        <taxon>Fungi</taxon>
        <taxon>Fungi incertae sedis</taxon>
        <taxon>Zoopagomycota</taxon>
        <taxon>Entomophthoromycotina</taxon>
        <taxon>Basidiobolomycetes</taxon>
        <taxon>Basidiobolales</taxon>
        <taxon>Basidiobolaceae</taxon>
        <taxon>Basidiobolus</taxon>
    </lineage>
</organism>
<dbReference type="SMART" id="SM00320">
    <property type="entry name" value="WD40"/>
    <property type="match status" value="7"/>
</dbReference>
<evidence type="ECO:0000256" key="3">
    <source>
        <dbReference type="ARBA" id="ARBA00022737"/>
    </source>
</evidence>
<dbReference type="PIRSF" id="PIRSF038169">
    <property type="entry name" value="WD_repeat_p55"/>
    <property type="match status" value="1"/>
</dbReference>
<dbReference type="InterPro" id="IPR017422">
    <property type="entry name" value="WDR55"/>
</dbReference>
<dbReference type="InterPro" id="IPR015943">
    <property type="entry name" value="WD40/YVTN_repeat-like_dom_sf"/>
</dbReference>
<dbReference type="SUPFAM" id="SSF50978">
    <property type="entry name" value="WD40 repeat-like"/>
    <property type="match status" value="1"/>
</dbReference>
<accession>A0A1Y1WU48</accession>